<feature type="transmembrane region" description="Helical" evidence="1">
    <location>
        <begin position="12"/>
        <end position="31"/>
    </location>
</feature>
<keyword evidence="1" id="KW-0812">Transmembrane</keyword>
<feature type="transmembrane region" description="Helical" evidence="1">
    <location>
        <begin position="51"/>
        <end position="66"/>
    </location>
</feature>
<feature type="transmembrane region" description="Helical" evidence="1">
    <location>
        <begin position="227"/>
        <end position="246"/>
    </location>
</feature>
<gene>
    <name evidence="3" type="ORF">METZ01_LOCUS95556</name>
</gene>
<keyword evidence="1" id="KW-1133">Transmembrane helix</keyword>
<name>A0A381VQY1_9ZZZZ</name>
<dbReference type="AlphaFoldDB" id="A0A381VQY1"/>
<evidence type="ECO:0000256" key="1">
    <source>
        <dbReference type="SAM" id="Phobius"/>
    </source>
</evidence>
<dbReference type="Pfam" id="PF06181">
    <property type="entry name" value="Urate_ox_N"/>
    <property type="match status" value="1"/>
</dbReference>
<feature type="transmembrane region" description="Helical" evidence="1">
    <location>
        <begin position="87"/>
        <end position="105"/>
    </location>
</feature>
<dbReference type="EMBL" id="UINC01009525">
    <property type="protein sequence ID" value="SVA42702.1"/>
    <property type="molecule type" value="Genomic_DNA"/>
</dbReference>
<organism evidence="3">
    <name type="scientific">marine metagenome</name>
    <dbReference type="NCBI Taxonomy" id="408172"/>
    <lineage>
        <taxon>unclassified sequences</taxon>
        <taxon>metagenomes</taxon>
        <taxon>ecological metagenomes</taxon>
    </lineage>
</organism>
<feature type="transmembrane region" description="Helical" evidence="1">
    <location>
        <begin position="252"/>
        <end position="269"/>
    </location>
</feature>
<protein>
    <recommendedName>
        <fullName evidence="2">Urate oxidase N-terminal domain-containing protein</fullName>
    </recommendedName>
</protein>
<proteinExistence type="predicted"/>
<feature type="transmembrane region" description="Helical" evidence="1">
    <location>
        <begin position="149"/>
        <end position="168"/>
    </location>
</feature>
<evidence type="ECO:0000259" key="2">
    <source>
        <dbReference type="Pfam" id="PF06181"/>
    </source>
</evidence>
<feature type="transmembrane region" description="Helical" evidence="1">
    <location>
        <begin position="117"/>
        <end position="137"/>
    </location>
</feature>
<evidence type="ECO:0000313" key="3">
    <source>
        <dbReference type="EMBL" id="SVA42702.1"/>
    </source>
</evidence>
<sequence length="271" mass="30732">MEWYKISELLNLVFRWFHILAGISWIGQTYLFNWMERTLPLEVDPDADENVSGQLWMVHGGGFYLVEKQTKPKVMPRTLHWFKWESALTWISGLFLLIIVYYMGGLMLEPDSEMSELTASLIGISVLVFGFGIYRLLWSSPLGKNDYVGAPISLILIIGLFVGLDQIFSSRAAMMHIGALFGTIMAANVWMIILPNQRKMITAVENNQQPDMLLAVKAKGCSKHNTFMSVPVIFIMISSHFPVTTYGNTDNWLILGIFILIGWAGAKWMRG</sequence>
<dbReference type="InterPro" id="IPR010389">
    <property type="entry name" value="Urate_ox_N"/>
</dbReference>
<keyword evidence="1" id="KW-0472">Membrane</keyword>
<feature type="domain" description="Urate oxidase N-terminal" evidence="2">
    <location>
        <begin position="6"/>
        <end position="265"/>
    </location>
</feature>
<accession>A0A381VQY1</accession>
<reference evidence="3" key="1">
    <citation type="submission" date="2018-05" db="EMBL/GenBank/DDBJ databases">
        <authorList>
            <person name="Lanie J.A."/>
            <person name="Ng W.-L."/>
            <person name="Kazmierczak K.M."/>
            <person name="Andrzejewski T.M."/>
            <person name="Davidsen T.M."/>
            <person name="Wayne K.J."/>
            <person name="Tettelin H."/>
            <person name="Glass J.I."/>
            <person name="Rusch D."/>
            <person name="Podicherti R."/>
            <person name="Tsui H.-C.T."/>
            <person name="Winkler M.E."/>
        </authorList>
    </citation>
    <scope>NUCLEOTIDE SEQUENCE</scope>
</reference>
<feature type="transmembrane region" description="Helical" evidence="1">
    <location>
        <begin position="174"/>
        <end position="194"/>
    </location>
</feature>